<feature type="compositionally biased region" description="Acidic residues" evidence="1">
    <location>
        <begin position="83"/>
        <end position="104"/>
    </location>
</feature>
<dbReference type="EMBL" id="JAEMNX010000058">
    <property type="protein sequence ID" value="MBJ7540072.1"/>
    <property type="molecule type" value="Genomic_DNA"/>
</dbReference>
<evidence type="ECO:0000313" key="2">
    <source>
        <dbReference type="EMBL" id="MBJ7540072.1"/>
    </source>
</evidence>
<dbReference type="Proteomes" id="UP000628710">
    <property type="component" value="Unassembled WGS sequence"/>
</dbReference>
<protein>
    <submittedName>
        <fullName evidence="2">Uncharacterized protein</fullName>
    </submittedName>
</protein>
<dbReference type="RefSeq" id="WP_199470464.1">
    <property type="nucleotide sequence ID" value="NZ_JAEMNX010000058.1"/>
</dbReference>
<proteinExistence type="predicted"/>
<sequence length="104" mass="11585">MSDDIAFKIQLGLVLPKLDDQLSQSLTTIIEEIMAYLKQGTLAGQEPPSLEDVKVLFMQDLEIFLDSKVLPGIEAKLNPPQEEVVEEAAEEPEIEEAEAEETEE</sequence>
<comment type="caution">
    <text evidence="2">The sequence shown here is derived from an EMBL/GenBank/DDBJ whole genome shotgun (WGS) entry which is preliminary data.</text>
</comment>
<keyword evidence="3" id="KW-1185">Reference proteome</keyword>
<evidence type="ECO:0000313" key="3">
    <source>
        <dbReference type="Proteomes" id="UP000628710"/>
    </source>
</evidence>
<evidence type="ECO:0000256" key="1">
    <source>
        <dbReference type="SAM" id="MobiDB-lite"/>
    </source>
</evidence>
<accession>A0A934K047</accession>
<dbReference type="AlphaFoldDB" id="A0A934K047"/>
<name>A0A934K047_9GAMM</name>
<reference evidence="2" key="1">
    <citation type="submission" date="2020-12" db="EMBL/GenBank/DDBJ databases">
        <title>Marinomonas arctica sp. nov., a psychrotolerant bacterium isolated from the Arctic.</title>
        <authorList>
            <person name="Zhang Y."/>
        </authorList>
    </citation>
    <scope>NUCLEOTIDE SEQUENCE</scope>
    <source>
        <strain evidence="2">C1424</strain>
    </source>
</reference>
<gene>
    <name evidence="2" type="ORF">I8J31_20605</name>
</gene>
<organism evidence="2 3">
    <name type="scientific">Marinomonas transparens</name>
    <dbReference type="NCBI Taxonomy" id="2795388"/>
    <lineage>
        <taxon>Bacteria</taxon>
        <taxon>Pseudomonadati</taxon>
        <taxon>Pseudomonadota</taxon>
        <taxon>Gammaproteobacteria</taxon>
        <taxon>Oceanospirillales</taxon>
        <taxon>Oceanospirillaceae</taxon>
        <taxon>Marinomonas</taxon>
    </lineage>
</organism>
<feature type="region of interest" description="Disordered" evidence="1">
    <location>
        <begin position="80"/>
        <end position="104"/>
    </location>
</feature>